<dbReference type="KEGG" id="aiq:Azoinq_03915"/>
<dbReference type="InterPro" id="IPR001279">
    <property type="entry name" value="Metallo-B-lactamas"/>
</dbReference>
<keyword evidence="3" id="KW-1185">Reference proteome</keyword>
<dbReference type="EMBL" id="CP064782">
    <property type="protein sequence ID" value="QWT50453.1"/>
    <property type="molecule type" value="Genomic_DNA"/>
</dbReference>
<sequence>MCFDAGIYALDSGYVRPFLDSIHLIVEDGHVAVVDTGNSASLARVQAQLGRLGLGPEAVDFVILTHIHLDHAGGAGAFMAAFPRARLVVHPRGARHMADPSKLWAGTVEVYGAEQAQKLYGTILPIDPDRIIEAHHETVLDLAGRELLCLDTPGHAKHHICIVDKKGQGIFTGDTFGLSYRELDQTVGGQVRQYIFPTTTPVQFDPEAMHRSIDLLLSFGLPYMYLTHYSRVHDVARLGADLHRLLDALVELALKHQKAGEERHGLLVAGIQDLFRGEKARYGWTLPDEEIFRVWGMDIELDAQGLEVWLDAQAGH</sequence>
<accession>A0A975SQ84</accession>
<organism evidence="2 3">
    <name type="scientific">Azospira inquinata</name>
    <dbReference type="NCBI Taxonomy" id="2785627"/>
    <lineage>
        <taxon>Bacteria</taxon>
        <taxon>Pseudomonadati</taxon>
        <taxon>Pseudomonadota</taxon>
        <taxon>Betaproteobacteria</taxon>
        <taxon>Rhodocyclales</taxon>
        <taxon>Rhodocyclaceae</taxon>
        <taxon>Azospira</taxon>
    </lineage>
</organism>
<dbReference type="PANTHER" id="PTHR42951:SF22">
    <property type="entry name" value="METALLO BETA-LACTAMASE SUPERFAMILY LIPOPROTEIN"/>
    <property type="match status" value="1"/>
</dbReference>
<dbReference type="InterPro" id="IPR037482">
    <property type="entry name" value="ST1585_MBL-fold"/>
</dbReference>
<gene>
    <name evidence="2" type="ORF">Azoinq_03915</name>
</gene>
<dbReference type="InterPro" id="IPR050855">
    <property type="entry name" value="NDM-1-like"/>
</dbReference>
<reference evidence="2" key="1">
    <citation type="submission" date="2020-11" db="EMBL/GenBank/DDBJ databases">
        <title>Azospira inquinata sp. nov.</title>
        <authorList>
            <person name="Moe W.M."/>
            <person name="Mikes M.C."/>
        </authorList>
    </citation>
    <scope>NUCLEOTIDE SEQUENCE</scope>
    <source>
        <strain evidence="2">Azo-3</strain>
    </source>
</reference>
<dbReference type="Pfam" id="PF00753">
    <property type="entry name" value="Lactamase_B"/>
    <property type="match status" value="1"/>
</dbReference>
<dbReference type="CDD" id="cd07726">
    <property type="entry name" value="ST1585-like_MBL-fold"/>
    <property type="match status" value="1"/>
</dbReference>
<dbReference type="Proteomes" id="UP000683428">
    <property type="component" value="Chromosome"/>
</dbReference>
<dbReference type="SMART" id="SM00849">
    <property type="entry name" value="Lactamase_B"/>
    <property type="match status" value="1"/>
</dbReference>
<evidence type="ECO:0000313" key="3">
    <source>
        <dbReference type="Proteomes" id="UP000683428"/>
    </source>
</evidence>
<dbReference type="PANTHER" id="PTHR42951">
    <property type="entry name" value="METALLO-BETA-LACTAMASE DOMAIN-CONTAINING"/>
    <property type="match status" value="1"/>
</dbReference>
<protein>
    <submittedName>
        <fullName evidence="2">MBL fold metallo-hydrolase</fullName>
    </submittedName>
</protein>
<evidence type="ECO:0000259" key="1">
    <source>
        <dbReference type="SMART" id="SM00849"/>
    </source>
</evidence>
<feature type="domain" description="Metallo-beta-lactamase" evidence="1">
    <location>
        <begin position="19"/>
        <end position="228"/>
    </location>
</feature>
<dbReference type="AlphaFoldDB" id="A0A975SQ84"/>
<proteinExistence type="predicted"/>
<name>A0A975SQ84_9RHOO</name>
<evidence type="ECO:0000313" key="2">
    <source>
        <dbReference type="EMBL" id="QWT50453.1"/>
    </source>
</evidence>